<evidence type="ECO:0000313" key="2">
    <source>
        <dbReference type="Proteomes" id="UP000014174"/>
    </source>
</evidence>
<organism evidence="1 2">
    <name type="scientific">Arcticibacter svalbardensis MN12-7</name>
    <dbReference type="NCBI Taxonomy" id="1150600"/>
    <lineage>
        <taxon>Bacteria</taxon>
        <taxon>Pseudomonadati</taxon>
        <taxon>Bacteroidota</taxon>
        <taxon>Sphingobacteriia</taxon>
        <taxon>Sphingobacteriales</taxon>
        <taxon>Sphingobacteriaceae</taxon>
        <taxon>Arcticibacter</taxon>
    </lineage>
</organism>
<proteinExistence type="predicted"/>
<gene>
    <name evidence="1" type="ORF">ADIARSV_0982</name>
</gene>
<dbReference type="AlphaFoldDB" id="R9GWD8"/>
<keyword evidence="2" id="KW-1185">Reference proteome</keyword>
<dbReference type="STRING" id="1150600.ADIARSV_0982"/>
<dbReference type="EMBL" id="AQPN01000041">
    <property type="protein sequence ID" value="EOR95845.1"/>
    <property type="molecule type" value="Genomic_DNA"/>
</dbReference>
<evidence type="ECO:0000313" key="1">
    <source>
        <dbReference type="EMBL" id="EOR95845.1"/>
    </source>
</evidence>
<comment type="caution">
    <text evidence="1">The sequence shown here is derived from an EMBL/GenBank/DDBJ whole genome shotgun (WGS) entry which is preliminary data.</text>
</comment>
<protein>
    <submittedName>
        <fullName evidence="1">Uncharacterized protein</fullName>
    </submittedName>
</protein>
<accession>R9GWD8</accession>
<dbReference type="Proteomes" id="UP000014174">
    <property type="component" value="Unassembled WGS sequence"/>
</dbReference>
<sequence>MNYMPVESAAAESITAVVSDNIVVSVVAESTDVESVPFSTFVELHADADKVIANAMKPNFTRFFILVIIINLNNLQINT</sequence>
<name>R9GWD8_9SPHI</name>
<reference evidence="1 2" key="1">
    <citation type="journal article" date="2013" name="Genome Announc.">
        <title>Draft Genome Sequence of Arcticibacter svalbardensis Strain MN12-7T, a Member of the Family Sphingobacteriaceae Isolated from an Arctic Soil Sample.</title>
        <authorList>
            <person name="Shivaji S."/>
            <person name="Ara S."/>
            <person name="Prasad S."/>
            <person name="Manasa B.P."/>
            <person name="Begum Z."/>
            <person name="Singh A."/>
            <person name="Kumar Pinnaka A."/>
        </authorList>
    </citation>
    <scope>NUCLEOTIDE SEQUENCE [LARGE SCALE GENOMIC DNA]</scope>
    <source>
        <strain evidence="1 2">MN12-7</strain>
    </source>
</reference>